<evidence type="ECO:0000259" key="3">
    <source>
        <dbReference type="Pfam" id="PF20157"/>
    </source>
</evidence>
<feature type="domain" description="6-hydroxymethylpterin diphosphokinase MptE-like" evidence="2">
    <location>
        <begin position="339"/>
        <end position="506"/>
    </location>
</feature>
<evidence type="ECO:0000259" key="2">
    <source>
        <dbReference type="Pfam" id="PF01973"/>
    </source>
</evidence>
<name>A0ABW0LUZ6_9BACL</name>
<organism evidence="4 5">
    <name type="scientific">Cohnella suwonensis</name>
    <dbReference type="NCBI Taxonomy" id="696072"/>
    <lineage>
        <taxon>Bacteria</taxon>
        <taxon>Bacillati</taxon>
        <taxon>Bacillota</taxon>
        <taxon>Bacilli</taxon>
        <taxon>Bacillales</taxon>
        <taxon>Paenibacillaceae</taxon>
        <taxon>Cohnella</taxon>
    </lineage>
</organism>
<gene>
    <name evidence="4" type="ORF">ACFPPD_13330</name>
</gene>
<sequence>MGNTNFEIKPVLEEIKAFLPNLIQACETVANMFYESVQESAWDKFGELLQGMDDLFKTANAISREIEHSPDYASLIPVLGSFTAQLSERFEPLNRSMDEEEFVHAADSIKFELAPLFEGLAISLGEGMLVAERRFAANLTFLKQRFRKAFDVIQHLKPEQSRYQICRARNGLSNLFMFTKDGKERYFYSTYDPEHEAERWVETIAESVNGKANVIVYGFSFGYHLSQLAKRYPEKQYVIFEPDEQMLLAAMRVIDLQQLFSQIKIKDFVVGRDKVLRESSFFEFFRLAKGDPALLSVPMYDKLNLQQKLEFCEDAKVAIQTYEASVHTYHLYGMQWLKNRLYNMAVNITTPSLAGLKEKLVGIPAVIVGAGPSLKEDIEHLRQLKDHALIIAAGSSIQSLRHFGIEPHLIVSMDGGDINYEVFRNTDTANIPLLYVPQIEYRILEEKEELFHAFFNNDLTTRYLAGWTNEDPVFNVTHSVTGTAVQAAIYMGCREVVLAGQDLSYPVEQVYAPGAKHVYYNYSKDVLEKAGLQVENVRGGMNRTTEAMYITLRDMEDLLALHPTVHFINTTSMGAKIKNTEWQPMKNVLERLRTVSIPSDFMLNAIKGERPFYDELRMKQMTGRLVSLTEQLAQLENQLKQIDRKLEGLEELSRTKPKKCMDTMVDIEEIWGKIVNGIPFMILLTTAMMNEIRLLDRELPELAEEKNVIKKVKLFYEVLSPFVRKTQMCLPELNELVGEANRKLKLRSANRTTEVPTHV</sequence>
<keyword evidence="1" id="KW-0175">Coiled coil</keyword>
<dbReference type="InterPro" id="IPR002826">
    <property type="entry name" value="MptE-like"/>
</dbReference>
<evidence type="ECO:0000313" key="5">
    <source>
        <dbReference type="Proteomes" id="UP001596105"/>
    </source>
</evidence>
<evidence type="ECO:0000313" key="4">
    <source>
        <dbReference type="EMBL" id="MFC5469709.1"/>
    </source>
</evidence>
<protein>
    <submittedName>
        <fullName evidence="4">6-hydroxymethylpterin diphosphokinase MptE-like protein</fullName>
    </submittedName>
</protein>
<dbReference type="InterPro" id="IPR029063">
    <property type="entry name" value="SAM-dependent_MTases_sf"/>
</dbReference>
<comment type="caution">
    <text evidence="4">The sequence shown here is derived from an EMBL/GenBank/DDBJ whole genome shotgun (WGS) entry which is preliminary data.</text>
</comment>
<keyword evidence="5" id="KW-1185">Reference proteome</keyword>
<dbReference type="InterPro" id="IPR045376">
    <property type="entry name" value="Maf_N"/>
</dbReference>
<dbReference type="Pfam" id="PF20157">
    <property type="entry name" value="Maf_flag10_N"/>
    <property type="match status" value="1"/>
</dbReference>
<proteinExistence type="predicted"/>
<reference evidence="5" key="1">
    <citation type="journal article" date="2019" name="Int. J. Syst. Evol. Microbiol.">
        <title>The Global Catalogue of Microorganisms (GCM) 10K type strain sequencing project: providing services to taxonomists for standard genome sequencing and annotation.</title>
        <authorList>
            <consortium name="The Broad Institute Genomics Platform"/>
            <consortium name="The Broad Institute Genome Sequencing Center for Infectious Disease"/>
            <person name="Wu L."/>
            <person name="Ma J."/>
        </authorList>
    </citation>
    <scope>NUCLEOTIDE SEQUENCE [LARGE SCALE GENOMIC DNA]</scope>
    <source>
        <strain evidence="5">CCUG 57113</strain>
    </source>
</reference>
<accession>A0ABW0LUZ6</accession>
<dbReference type="Proteomes" id="UP001596105">
    <property type="component" value="Unassembled WGS sequence"/>
</dbReference>
<dbReference type="PANTHER" id="PTHR41786:SF1">
    <property type="entry name" value="6-HYDROXYMETHYLPTERIN DIPHOSPHOKINASE MPTE-LIKE DOMAIN-CONTAINING PROTEIN"/>
    <property type="match status" value="1"/>
</dbReference>
<dbReference type="Gene3D" id="3.90.1480.10">
    <property type="entry name" value="Alpha-2,3-sialyltransferase"/>
    <property type="match status" value="1"/>
</dbReference>
<dbReference type="Pfam" id="PF01973">
    <property type="entry name" value="MptE-like"/>
    <property type="match status" value="1"/>
</dbReference>
<feature type="domain" description="Glycosyltransferase Maf N-terminal" evidence="3">
    <location>
        <begin position="213"/>
        <end position="264"/>
    </location>
</feature>
<dbReference type="SUPFAM" id="SSF53335">
    <property type="entry name" value="S-adenosyl-L-methionine-dependent methyltransferases"/>
    <property type="match status" value="1"/>
</dbReference>
<dbReference type="PANTHER" id="PTHR41786">
    <property type="entry name" value="MOTILITY ACCESSORY FACTOR MAF"/>
    <property type="match status" value="1"/>
</dbReference>
<feature type="coiled-coil region" evidence="1">
    <location>
        <begin position="618"/>
        <end position="655"/>
    </location>
</feature>
<evidence type="ECO:0000256" key="1">
    <source>
        <dbReference type="SAM" id="Coils"/>
    </source>
</evidence>
<dbReference type="EMBL" id="JBHSMH010000041">
    <property type="protein sequence ID" value="MFC5469709.1"/>
    <property type="molecule type" value="Genomic_DNA"/>
</dbReference>
<dbReference type="RefSeq" id="WP_209745354.1">
    <property type="nucleotide sequence ID" value="NZ_JBHSMH010000041.1"/>
</dbReference>